<keyword evidence="1 3" id="KW-0808">Transferase</keyword>
<dbReference type="PANTHER" id="PTHR44068:SF11">
    <property type="entry name" value="GERANYL DIPHOSPHATE 2-C-METHYLTRANSFERASE"/>
    <property type="match status" value="1"/>
</dbReference>
<dbReference type="InterPro" id="IPR050447">
    <property type="entry name" value="Erg6_SMT_methyltransf"/>
</dbReference>
<gene>
    <name evidence="3" type="ORF">C8E87_1587</name>
</gene>
<dbReference type="AlphaFoldDB" id="A0A4R6JNX9"/>
<evidence type="ECO:0000313" key="4">
    <source>
        <dbReference type="Proteomes" id="UP000294901"/>
    </source>
</evidence>
<dbReference type="PANTHER" id="PTHR44068">
    <property type="entry name" value="ZGC:194242"/>
    <property type="match status" value="1"/>
</dbReference>
<accession>A0A4R6JNX9</accession>
<evidence type="ECO:0000313" key="3">
    <source>
        <dbReference type="EMBL" id="TDO37949.1"/>
    </source>
</evidence>
<evidence type="ECO:0000259" key="2">
    <source>
        <dbReference type="Pfam" id="PF08241"/>
    </source>
</evidence>
<dbReference type="GO" id="GO:0008757">
    <property type="term" value="F:S-adenosylmethionine-dependent methyltransferase activity"/>
    <property type="evidence" value="ECO:0007669"/>
    <property type="project" value="InterPro"/>
</dbReference>
<name>A0A4R6JNX9_9ACTN</name>
<dbReference type="Gene3D" id="3.40.50.150">
    <property type="entry name" value="Vaccinia Virus protein VP39"/>
    <property type="match status" value="1"/>
</dbReference>
<comment type="caution">
    <text evidence="3">The sequence shown here is derived from an EMBL/GenBank/DDBJ whole genome shotgun (WGS) entry which is preliminary data.</text>
</comment>
<dbReference type="InterPro" id="IPR029063">
    <property type="entry name" value="SAM-dependent_MTases_sf"/>
</dbReference>
<reference evidence="3 4" key="1">
    <citation type="submission" date="2019-03" db="EMBL/GenBank/DDBJ databases">
        <title>Sequencing the genomes of 1000 actinobacteria strains.</title>
        <authorList>
            <person name="Klenk H.-P."/>
        </authorList>
    </citation>
    <scope>NUCLEOTIDE SEQUENCE [LARGE SCALE GENOMIC DNA]</scope>
    <source>
        <strain evidence="3 4">DSM 43805</strain>
    </source>
</reference>
<dbReference type="InterPro" id="IPR013216">
    <property type="entry name" value="Methyltransf_11"/>
</dbReference>
<organism evidence="3 4">
    <name type="scientific">Paractinoplanes brasiliensis</name>
    <dbReference type="NCBI Taxonomy" id="52695"/>
    <lineage>
        <taxon>Bacteria</taxon>
        <taxon>Bacillati</taxon>
        <taxon>Actinomycetota</taxon>
        <taxon>Actinomycetes</taxon>
        <taxon>Micromonosporales</taxon>
        <taxon>Micromonosporaceae</taxon>
        <taxon>Paractinoplanes</taxon>
    </lineage>
</organism>
<protein>
    <submittedName>
        <fullName evidence="3">Methyltransferase family protein</fullName>
    </submittedName>
</protein>
<dbReference type="EMBL" id="SNWR01000001">
    <property type="protein sequence ID" value="TDO37949.1"/>
    <property type="molecule type" value="Genomic_DNA"/>
</dbReference>
<evidence type="ECO:0000256" key="1">
    <source>
        <dbReference type="ARBA" id="ARBA00022679"/>
    </source>
</evidence>
<feature type="domain" description="Methyltransferase type 11" evidence="2">
    <location>
        <begin position="61"/>
        <end position="155"/>
    </location>
</feature>
<sequence>MWRGLRVSSVEGMTELILEGLKAKQQKTWASGDYGAVAALIHPMAEETVQAADLTPGAEVLDVAAGTGNAALAAARCGCRVTASDYVPGLLARGRERAEAERLALTTEVADAENLPYADGRFDAVLSVVGAMFAPDQERTAAELARVCRSGGTIAMANWTPDGFIGEMFRTVGRRVAPPPGIRGPVEWGSEARVRELFGDRVSDLRATRREFVFRFSSAEHFADYFREYYGPTLKAFEALGPDGGKPLYDDLVALAGRYNTATDGTARIPSAYLQVVATRA</sequence>
<dbReference type="Proteomes" id="UP000294901">
    <property type="component" value="Unassembled WGS sequence"/>
</dbReference>
<dbReference type="CDD" id="cd02440">
    <property type="entry name" value="AdoMet_MTases"/>
    <property type="match status" value="1"/>
</dbReference>
<dbReference type="Pfam" id="PF08241">
    <property type="entry name" value="Methyltransf_11"/>
    <property type="match status" value="1"/>
</dbReference>
<keyword evidence="4" id="KW-1185">Reference proteome</keyword>
<dbReference type="GO" id="GO:0032259">
    <property type="term" value="P:methylation"/>
    <property type="evidence" value="ECO:0007669"/>
    <property type="project" value="UniProtKB-KW"/>
</dbReference>
<dbReference type="SUPFAM" id="SSF53335">
    <property type="entry name" value="S-adenosyl-L-methionine-dependent methyltransferases"/>
    <property type="match status" value="1"/>
</dbReference>
<proteinExistence type="predicted"/>
<keyword evidence="3" id="KW-0489">Methyltransferase</keyword>